<dbReference type="OrthoDB" id="238681at2759"/>
<evidence type="ECO:0000259" key="5">
    <source>
        <dbReference type="PROSITE" id="PS50240"/>
    </source>
</evidence>
<dbReference type="InterPro" id="IPR051333">
    <property type="entry name" value="CLIP_Serine_Protease"/>
</dbReference>
<sequence length="548" mass="60440">MLGVVIKTVLLVYSLQLFVDATDQTFCIPDYFRYVKNVQLGISGRIEIPSPPEGVPLQISTKLSIAVVLPTKYVGRLELAQSKEQSIKAIQQGRPLKYNIHFPLPQPIPSVTGIWFNNVLMCTGPRATGQIVTSIILNHTLYPPGMLAVSLDDRNIISNLPNIVDTPLQYDDFQPTQTPTPTRPNLPVRPFPPVRPIPTVQPTPSDQPTSSVESESRVQPNPSVIDYQITQQCGRSNSTKINRLIAGGVKSSSGQWPWLVAIYIIEYKYKLQCAGSLVTNTHIITAAHCFYQSDQTAIPAGAMAVALGRYQLLNFHEKGSVNADVAEYRIHPDYKSQVTSESTISADSDLAVLVLRERVEYSGLIKPICLWSGPIDLSYVVGKVGTVVGWGRDENGNQYLQEPRMINARIANPKESLVELTNPSLGRLFSVLMTPPIVPDLGVNTAARSTTKKSVVGSETCLRSQSKFVDITSSRTFCAGMRDGNGPCNGDSGSAFMLYDSETDRFYIRGVISLSLLDKSIMSCDLRQFVVYVDVAKYLDWIYEQIST</sequence>
<name>A0A154PFE8_DUFNO</name>
<dbReference type="GO" id="GO:0004252">
    <property type="term" value="F:serine-type endopeptidase activity"/>
    <property type="evidence" value="ECO:0007669"/>
    <property type="project" value="InterPro"/>
</dbReference>
<dbReference type="Gene3D" id="2.40.10.10">
    <property type="entry name" value="Trypsin-like serine proteases"/>
    <property type="match status" value="2"/>
</dbReference>
<evidence type="ECO:0000256" key="3">
    <source>
        <dbReference type="SAM" id="MobiDB-lite"/>
    </source>
</evidence>
<feature type="domain" description="Peptidase S1" evidence="5">
    <location>
        <begin position="245"/>
        <end position="547"/>
    </location>
</feature>
<feature type="signal peptide" evidence="4">
    <location>
        <begin position="1"/>
        <end position="21"/>
    </location>
</feature>
<dbReference type="InterPro" id="IPR033116">
    <property type="entry name" value="TRYPSIN_SER"/>
</dbReference>
<dbReference type="Pfam" id="PF00089">
    <property type="entry name" value="Trypsin"/>
    <property type="match status" value="2"/>
</dbReference>
<dbReference type="PROSITE" id="PS00134">
    <property type="entry name" value="TRYPSIN_HIS"/>
    <property type="match status" value="1"/>
</dbReference>
<dbReference type="PANTHER" id="PTHR24260:SF143">
    <property type="entry name" value="SERINE PROTEASE GD-LIKE PROTEIN"/>
    <property type="match status" value="1"/>
</dbReference>
<keyword evidence="2" id="KW-0378">Hydrolase</keyword>
<keyword evidence="4" id="KW-0732">Signal</keyword>
<organism evidence="6 7">
    <name type="scientific">Dufourea novaeangliae</name>
    <name type="common">Sweat bee</name>
    <dbReference type="NCBI Taxonomy" id="178035"/>
    <lineage>
        <taxon>Eukaryota</taxon>
        <taxon>Metazoa</taxon>
        <taxon>Ecdysozoa</taxon>
        <taxon>Arthropoda</taxon>
        <taxon>Hexapoda</taxon>
        <taxon>Insecta</taxon>
        <taxon>Pterygota</taxon>
        <taxon>Neoptera</taxon>
        <taxon>Endopterygota</taxon>
        <taxon>Hymenoptera</taxon>
        <taxon>Apocrita</taxon>
        <taxon>Aculeata</taxon>
        <taxon>Apoidea</taxon>
        <taxon>Anthophila</taxon>
        <taxon>Halictidae</taxon>
        <taxon>Rophitinae</taxon>
        <taxon>Dufourea</taxon>
    </lineage>
</organism>
<dbReference type="Proteomes" id="UP000076502">
    <property type="component" value="Unassembled WGS sequence"/>
</dbReference>
<dbReference type="InterPro" id="IPR031986">
    <property type="entry name" value="GD_N"/>
</dbReference>
<dbReference type="GO" id="GO:0006508">
    <property type="term" value="P:proteolysis"/>
    <property type="evidence" value="ECO:0007669"/>
    <property type="project" value="UniProtKB-KW"/>
</dbReference>
<keyword evidence="2" id="KW-0720">Serine protease</keyword>
<feature type="compositionally biased region" description="Pro residues" evidence="3">
    <location>
        <begin position="181"/>
        <end position="201"/>
    </location>
</feature>
<accession>A0A154PFE8</accession>
<reference evidence="6 7" key="1">
    <citation type="submission" date="2015-07" db="EMBL/GenBank/DDBJ databases">
        <title>The genome of Dufourea novaeangliae.</title>
        <authorList>
            <person name="Pan H."/>
            <person name="Kapheim K."/>
        </authorList>
    </citation>
    <scope>NUCLEOTIDE SEQUENCE [LARGE SCALE GENOMIC DNA]</scope>
    <source>
        <strain evidence="6">0120121106</strain>
        <tissue evidence="6">Whole body</tissue>
    </source>
</reference>
<feature type="compositionally biased region" description="Polar residues" evidence="3">
    <location>
        <begin position="206"/>
        <end position="219"/>
    </location>
</feature>
<feature type="region of interest" description="Disordered" evidence="3">
    <location>
        <begin position="168"/>
        <end position="219"/>
    </location>
</feature>
<evidence type="ECO:0000256" key="1">
    <source>
        <dbReference type="ARBA" id="ARBA00023157"/>
    </source>
</evidence>
<feature type="chain" id="PRO_5007599469" evidence="4">
    <location>
        <begin position="22"/>
        <end position="548"/>
    </location>
</feature>
<dbReference type="AlphaFoldDB" id="A0A154PFE8"/>
<keyword evidence="2 6" id="KW-0645">Protease</keyword>
<dbReference type="SMART" id="SM00020">
    <property type="entry name" value="Tryp_SPc"/>
    <property type="match status" value="1"/>
</dbReference>
<keyword evidence="1" id="KW-1015">Disulfide bond</keyword>
<evidence type="ECO:0000313" key="6">
    <source>
        <dbReference type="EMBL" id="KZC10583.1"/>
    </source>
</evidence>
<evidence type="ECO:0000256" key="2">
    <source>
        <dbReference type="RuleBase" id="RU363034"/>
    </source>
</evidence>
<keyword evidence="7" id="KW-1185">Reference proteome</keyword>
<dbReference type="STRING" id="178035.A0A154PFE8"/>
<proteinExistence type="predicted"/>
<dbReference type="InterPro" id="IPR043504">
    <property type="entry name" value="Peptidase_S1_PA_chymotrypsin"/>
</dbReference>
<dbReference type="PROSITE" id="PS00135">
    <property type="entry name" value="TRYPSIN_SER"/>
    <property type="match status" value="1"/>
</dbReference>
<dbReference type="PROSITE" id="PS50240">
    <property type="entry name" value="TRYPSIN_DOM"/>
    <property type="match status" value="1"/>
</dbReference>
<gene>
    <name evidence="6" type="ORF">WN55_00335</name>
</gene>
<dbReference type="SUPFAM" id="SSF50494">
    <property type="entry name" value="Trypsin-like serine proteases"/>
    <property type="match status" value="1"/>
</dbReference>
<dbReference type="Pfam" id="PF16030">
    <property type="entry name" value="GD_N"/>
    <property type="match status" value="1"/>
</dbReference>
<evidence type="ECO:0000313" key="7">
    <source>
        <dbReference type="Proteomes" id="UP000076502"/>
    </source>
</evidence>
<dbReference type="FunFam" id="2.40.10.10:FF:000068">
    <property type="entry name" value="transmembrane protease serine 2"/>
    <property type="match status" value="1"/>
</dbReference>
<protein>
    <submittedName>
        <fullName evidence="6">Serine protease gd</fullName>
    </submittedName>
</protein>
<dbReference type="InterPro" id="IPR018114">
    <property type="entry name" value="TRYPSIN_HIS"/>
</dbReference>
<dbReference type="InterPro" id="IPR001254">
    <property type="entry name" value="Trypsin_dom"/>
</dbReference>
<dbReference type="PANTHER" id="PTHR24260">
    <property type="match status" value="1"/>
</dbReference>
<dbReference type="CDD" id="cd00190">
    <property type="entry name" value="Tryp_SPc"/>
    <property type="match status" value="1"/>
</dbReference>
<dbReference type="InterPro" id="IPR009003">
    <property type="entry name" value="Peptidase_S1_PA"/>
</dbReference>
<dbReference type="EMBL" id="KQ434893">
    <property type="protein sequence ID" value="KZC10583.1"/>
    <property type="molecule type" value="Genomic_DNA"/>
</dbReference>
<evidence type="ECO:0000256" key="4">
    <source>
        <dbReference type="SAM" id="SignalP"/>
    </source>
</evidence>